<protein>
    <submittedName>
        <fullName evidence="3">RWD domain-containing protein</fullName>
    </submittedName>
</protein>
<feature type="transmembrane region" description="Helical" evidence="2">
    <location>
        <begin position="153"/>
        <end position="180"/>
    </location>
</feature>
<keyword evidence="4" id="KW-1185">Reference proteome</keyword>
<proteinExistence type="predicted"/>
<evidence type="ECO:0000313" key="4">
    <source>
        <dbReference type="Proteomes" id="UP001153555"/>
    </source>
</evidence>
<dbReference type="Proteomes" id="UP001153555">
    <property type="component" value="Unassembled WGS sequence"/>
</dbReference>
<feature type="compositionally biased region" description="Basic residues" evidence="1">
    <location>
        <begin position="83"/>
        <end position="98"/>
    </location>
</feature>
<dbReference type="OrthoDB" id="1935131at2759"/>
<dbReference type="AlphaFoldDB" id="A0A9N7NZD5"/>
<evidence type="ECO:0000256" key="1">
    <source>
        <dbReference type="SAM" id="MobiDB-lite"/>
    </source>
</evidence>
<accession>A0A9N7NZD5</accession>
<name>A0A9N7NZD5_STRHE</name>
<sequence length="242" mass="27507">MSKCLVCRKVFLAKDIEHVLDLVGTGEHLDSSGTEIDKDILHSVSEKLRRQKFEEVLRLHGPRKNGPTDKTDANLGSSFNRPGPKRHNNYSNTRKHRPQNSVQNDIPALIFAGIADVAPSQIGISILGVMWHVMEPMWIIEWAHEEVLIESEVAKIVVSAVFTSTFICLFLLYLMLIIWWDWKKVTVSCSGNGDVKKIEKMMNEYMQKGLKNNGGYLASCVHDQSFSFNTHQNCRLEHAPEF</sequence>
<dbReference type="EMBL" id="CACSLK010034108">
    <property type="protein sequence ID" value="CAA0841428.1"/>
    <property type="molecule type" value="Genomic_DNA"/>
</dbReference>
<gene>
    <name evidence="3" type="ORF">SHERM_07439</name>
</gene>
<feature type="region of interest" description="Disordered" evidence="1">
    <location>
        <begin position="60"/>
        <end position="100"/>
    </location>
</feature>
<evidence type="ECO:0000256" key="2">
    <source>
        <dbReference type="SAM" id="Phobius"/>
    </source>
</evidence>
<feature type="transmembrane region" description="Helical" evidence="2">
    <location>
        <begin position="106"/>
        <end position="133"/>
    </location>
</feature>
<keyword evidence="2" id="KW-0812">Transmembrane</keyword>
<reference evidence="3" key="1">
    <citation type="submission" date="2019-12" db="EMBL/GenBank/DDBJ databases">
        <authorList>
            <person name="Scholes J."/>
        </authorList>
    </citation>
    <scope>NUCLEOTIDE SEQUENCE</scope>
</reference>
<keyword evidence="2" id="KW-1133">Transmembrane helix</keyword>
<evidence type="ECO:0000313" key="3">
    <source>
        <dbReference type="EMBL" id="CAA0841428.1"/>
    </source>
</evidence>
<keyword evidence="2" id="KW-0472">Membrane</keyword>
<organism evidence="3 4">
    <name type="scientific">Striga hermonthica</name>
    <name type="common">Purple witchweed</name>
    <name type="synonym">Buchnera hermonthica</name>
    <dbReference type="NCBI Taxonomy" id="68872"/>
    <lineage>
        <taxon>Eukaryota</taxon>
        <taxon>Viridiplantae</taxon>
        <taxon>Streptophyta</taxon>
        <taxon>Embryophyta</taxon>
        <taxon>Tracheophyta</taxon>
        <taxon>Spermatophyta</taxon>
        <taxon>Magnoliopsida</taxon>
        <taxon>eudicotyledons</taxon>
        <taxon>Gunneridae</taxon>
        <taxon>Pentapetalae</taxon>
        <taxon>asterids</taxon>
        <taxon>lamiids</taxon>
        <taxon>Lamiales</taxon>
        <taxon>Orobanchaceae</taxon>
        <taxon>Buchnereae</taxon>
        <taxon>Striga</taxon>
    </lineage>
</organism>
<comment type="caution">
    <text evidence="3">The sequence shown here is derived from an EMBL/GenBank/DDBJ whole genome shotgun (WGS) entry which is preliminary data.</text>
</comment>